<dbReference type="SUPFAM" id="SSF81631">
    <property type="entry name" value="PAP/OAS1 substrate-binding domain"/>
    <property type="match status" value="1"/>
</dbReference>
<dbReference type="RefSeq" id="WP_178200444.1">
    <property type="nucleotide sequence ID" value="NZ_DBEZTG010000121.1"/>
</dbReference>
<evidence type="ECO:0000313" key="1">
    <source>
        <dbReference type="EMBL" id="MCQ5121707.1"/>
    </source>
</evidence>
<organism evidence="1 2">
    <name type="scientific">Massilicoli timonensis</name>
    <dbReference type="NCBI Taxonomy" id="2015901"/>
    <lineage>
        <taxon>Bacteria</taxon>
        <taxon>Bacillati</taxon>
        <taxon>Bacillota</taxon>
        <taxon>Erysipelotrichia</taxon>
        <taxon>Erysipelotrichales</taxon>
        <taxon>Erysipelotrichaceae</taxon>
        <taxon>Massilicoli</taxon>
    </lineage>
</organism>
<protein>
    <submittedName>
        <fullName evidence="1">Aminoglycoside 6-adenylyltransferase</fullName>
    </submittedName>
</protein>
<evidence type="ECO:0000313" key="2">
    <source>
        <dbReference type="Proteomes" id="UP001524435"/>
    </source>
</evidence>
<dbReference type="Gene3D" id="3.30.460.10">
    <property type="entry name" value="Beta Polymerase, domain 2"/>
    <property type="match status" value="1"/>
</dbReference>
<dbReference type="EMBL" id="JANGCH010000006">
    <property type="protein sequence ID" value="MCQ5121707.1"/>
    <property type="molecule type" value="Genomic_DNA"/>
</dbReference>
<dbReference type="Proteomes" id="UP001524435">
    <property type="component" value="Unassembled WGS sequence"/>
</dbReference>
<gene>
    <name evidence="1" type="ORF">NE663_05460</name>
</gene>
<name>A0ABT1SKF1_9FIRM</name>
<comment type="caution">
    <text evidence="1">The sequence shown here is derived from an EMBL/GenBank/DDBJ whole genome shotgun (WGS) entry which is preliminary data.</text>
</comment>
<dbReference type="SUPFAM" id="SSF81301">
    <property type="entry name" value="Nucleotidyltransferase"/>
    <property type="match status" value="1"/>
</dbReference>
<dbReference type="PIRSF" id="PIRSF000812">
    <property type="entry name" value="AAD"/>
    <property type="match status" value="1"/>
</dbReference>
<keyword evidence="2" id="KW-1185">Reference proteome</keyword>
<dbReference type="Gene3D" id="1.20.120.330">
    <property type="entry name" value="Nucleotidyltransferases domain 2"/>
    <property type="match status" value="1"/>
</dbReference>
<reference evidence="1 2" key="1">
    <citation type="submission" date="2022-06" db="EMBL/GenBank/DDBJ databases">
        <title>Isolation of gut microbiota from human fecal samples.</title>
        <authorList>
            <person name="Pamer E.G."/>
            <person name="Barat B."/>
            <person name="Waligurski E."/>
            <person name="Medina S."/>
            <person name="Paddock L."/>
            <person name="Mostad J."/>
        </authorList>
    </citation>
    <scope>NUCLEOTIDE SEQUENCE [LARGE SCALE GENOMIC DNA]</scope>
    <source>
        <strain evidence="1 2">DFI.6.1</strain>
    </source>
</reference>
<proteinExistence type="predicted"/>
<dbReference type="Pfam" id="PF04439">
    <property type="entry name" value="Adenyl_transf"/>
    <property type="match status" value="1"/>
</dbReference>
<accession>A0ABT1SKF1</accession>
<dbReference type="InterPro" id="IPR043519">
    <property type="entry name" value="NT_sf"/>
</dbReference>
<dbReference type="InterPro" id="IPR007530">
    <property type="entry name" value="Aminoglycoside_adenylylTfrase"/>
</dbReference>
<sequence>MRDENEMLGLIIETARLDERIKAVWMNGSRANPHAKRDLFQDYDIVYLVEETKPFYEDASWIDRFGERLYAQRPDEVDRCNGLPVDFDRCYGWLIQLADGNRLDLHVVTKHDHTFLEDGMYVVLLDKEHRFDERHLPSDAFYYVKKPTQEQFWACCNEFWWCLNNVAKGLWRKEVPYVHDALYQGSHPQLIRLLCWQVGFAHDFQVSCGKSGKYLEDYLERDVWNRFLHTYAGFEIADLWQAVFCMCDLFMETAQELAKRYGYHYDQKEADAAYAHLRHVHGLPADAKAIYEG</sequence>